<feature type="transmembrane region" description="Helical" evidence="1">
    <location>
        <begin position="164"/>
        <end position="185"/>
    </location>
</feature>
<gene>
    <name evidence="2" type="ORF">FALBO_5413</name>
</gene>
<keyword evidence="1" id="KW-0472">Membrane</keyword>
<proteinExistence type="predicted"/>
<comment type="caution">
    <text evidence="2">The sequence shown here is derived from an EMBL/GenBank/DDBJ whole genome shotgun (WGS) entry which is preliminary data.</text>
</comment>
<feature type="transmembrane region" description="Helical" evidence="1">
    <location>
        <begin position="252"/>
        <end position="272"/>
    </location>
</feature>
<protein>
    <submittedName>
        <fullName evidence="2">Uncharacterized protein</fullName>
    </submittedName>
</protein>
<dbReference type="Proteomes" id="UP000554235">
    <property type="component" value="Unassembled WGS sequence"/>
</dbReference>
<dbReference type="OrthoDB" id="5066893at2759"/>
<keyword evidence="1" id="KW-1133">Transmembrane helix</keyword>
<feature type="transmembrane region" description="Helical" evidence="1">
    <location>
        <begin position="12"/>
        <end position="34"/>
    </location>
</feature>
<dbReference type="EMBL" id="JAADYS010000703">
    <property type="protein sequence ID" value="KAF4467711.1"/>
    <property type="molecule type" value="Genomic_DNA"/>
</dbReference>
<organism evidence="2 3">
    <name type="scientific">Fusarium albosuccineum</name>
    <dbReference type="NCBI Taxonomy" id="1237068"/>
    <lineage>
        <taxon>Eukaryota</taxon>
        <taxon>Fungi</taxon>
        <taxon>Dikarya</taxon>
        <taxon>Ascomycota</taxon>
        <taxon>Pezizomycotina</taxon>
        <taxon>Sordariomycetes</taxon>
        <taxon>Hypocreomycetidae</taxon>
        <taxon>Hypocreales</taxon>
        <taxon>Nectriaceae</taxon>
        <taxon>Fusarium</taxon>
        <taxon>Fusarium decemcellulare species complex</taxon>
    </lineage>
</organism>
<name>A0A8H4LEV7_9HYPO</name>
<evidence type="ECO:0000313" key="2">
    <source>
        <dbReference type="EMBL" id="KAF4467711.1"/>
    </source>
</evidence>
<keyword evidence="3" id="KW-1185">Reference proteome</keyword>
<reference evidence="2 3" key="1">
    <citation type="submission" date="2020-01" db="EMBL/GenBank/DDBJ databases">
        <title>Identification and distribution of gene clusters putatively required for synthesis of sphingolipid metabolism inhibitors in phylogenetically diverse species of the filamentous fungus Fusarium.</title>
        <authorList>
            <person name="Kim H.-S."/>
            <person name="Busman M."/>
            <person name="Brown D.W."/>
            <person name="Divon H."/>
            <person name="Uhlig S."/>
            <person name="Proctor R.H."/>
        </authorList>
    </citation>
    <scope>NUCLEOTIDE SEQUENCE [LARGE SCALE GENOMIC DNA]</scope>
    <source>
        <strain evidence="2 3">NRRL 20459</strain>
    </source>
</reference>
<sequence length="298" mass="33985">MPGQPPQILRSLICALDIVFFLLFLPAAYVPFLWTSWTYKTGNITRRDVWIARAVFLVTVFRTAGLILSIVNLVRDYHRHTLCLRIILGLVIGPIDVRIIRWAYTTCRWASAAQKTQEMGSQQSFSYAEPTPYVPRSQQVLATIDPSSNPPYSKVTLCYTFSHMAWWFFPQNIIACGIVFTSISLSKTHHDGDWDWAAIMIWTTPLICVITDQIQRYKYHRRQQLEDTENIPNNPRAAGTRDVPKHLGFWKAWTLGTMVGAVIFFVLFAANLSSRKEHITDMTEVWIQLAEALAGCGG</sequence>
<feature type="transmembrane region" description="Helical" evidence="1">
    <location>
        <begin position="54"/>
        <end position="74"/>
    </location>
</feature>
<accession>A0A8H4LEV7</accession>
<evidence type="ECO:0000256" key="1">
    <source>
        <dbReference type="SAM" id="Phobius"/>
    </source>
</evidence>
<dbReference type="AlphaFoldDB" id="A0A8H4LEV7"/>
<evidence type="ECO:0000313" key="3">
    <source>
        <dbReference type="Proteomes" id="UP000554235"/>
    </source>
</evidence>
<keyword evidence="1" id="KW-0812">Transmembrane</keyword>